<keyword evidence="1" id="KW-0472">Membrane</keyword>
<dbReference type="AlphaFoldDB" id="A0A975FK99"/>
<gene>
    <name evidence="2" type="ORF">G127AT_09665</name>
</gene>
<dbReference type="EMBL" id="CP071696">
    <property type="protein sequence ID" value="QTX03610.1"/>
    <property type="molecule type" value="Genomic_DNA"/>
</dbReference>
<feature type="transmembrane region" description="Helical" evidence="1">
    <location>
        <begin position="133"/>
        <end position="151"/>
    </location>
</feature>
<evidence type="ECO:0000256" key="1">
    <source>
        <dbReference type="SAM" id="Phobius"/>
    </source>
</evidence>
<feature type="transmembrane region" description="Helical" evidence="1">
    <location>
        <begin position="86"/>
        <end position="105"/>
    </location>
</feature>
<sequence>MDAATTVLTVVAAIGSGLAGGVFFAFSSFVMAGLDRAGDGAATPVMQGINATAVRPPLMLLLFGTMLVAIVAGVLALIAPGAGSPWIIAAGIAYLLGPVLTTGAANVPLNNALDRDEIAWRAYLPRWMRWNHVRTLGGAAAAAGYAIALVVA</sequence>
<dbReference type="RefSeq" id="WP_210896374.1">
    <property type="nucleotide sequence ID" value="NZ_CP071696.1"/>
</dbReference>
<keyword evidence="1" id="KW-0812">Transmembrane</keyword>
<organism evidence="2 3">
    <name type="scientific">Agromyces archimandritae</name>
    <dbReference type="NCBI Taxonomy" id="2781962"/>
    <lineage>
        <taxon>Bacteria</taxon>
        <taxon>Bacillati</taxon>
        <taxon>Actinomycetota</taxon>
        <taxon>Actinomycetes</taxon>
        <taxon>Micrococcales</taxon>
        <taxon>Microbacteriaceae</taxon>
        <taxon>Agromyces</taxon>
    </lineage>
</organism>
<protein>
    <submittedName>
        <fullName evidence="2">DUF1772 domain-containing protein</fullName>
    </submittedName>
</protein>
<dbReference type="Proteomes" id="UP000671914">
    <property type="component" value="Chromosome"/>
</dbReference>
<evidence type="ECO:0000313" key="3">
    <source>
        <dbReference type="Proteomes" id="UP000671914"/>
    </source>
</evidence>
<feature type="transmembrane region" description="Helical" evidence="1">
    <location>
        <begin position="56"/>
        <end position="79"/>
    </location>
</feature>
<reference evidence="2" key="1">
    <citation type="submission" date="2021-03" db="EMBL/GenBank/DDBJ databases">
        <title>Agromyces archimandritus sp. nov., isolated from the cockroach Archimandrita tessellata.</title>
        <authorList>
            <person name="Guzman J."/>
            <person name="Ortuzar M."/>
            <person name="Poehlein A."/>
            <person name="Daniel R."/>
            <person name="Trujillo M."/>
            <person name="Vilcinskas A."/>
        </authorList>
    </citation>
    <scope>NUCLEOTIDE SEQUENCE</scope>
    <source>
        <strain evidence="2">G127AT</strain>
    </source>
</reference>
<evidence type="ECO:0000313" key="2">
    <source>
        <dbReference type="EMBL" id="QTX03610.1"/>
    </source>
</evidence>
<name>A0A975FK99_9MICO</name>
<dbReference type="InterPro" id="IPR013901">
    <property type="entry name" value="Anthrone_oxy"/>
</dbReference>
<keyword evidence="3" id="KW-1185">Reference proteome</keyword>
<dbReference type="Pfam" id="PF08592">
    <property type="entry name" value="Anthrone_oxy"/>
    <property type="match status" value="1"/>
</dbReference>
<accession>A0A975FK99</accession>
<proteinExistence type="predicted"/>
<keyword evidence="1" id="KW-1133">Transmembrane helix</keyword>
<dbReference type="KEGG" id="aarc:G127AT_09665"/>